<keyword evidence="2" id="KW-1185">Reference proteome</keyword>
<dbReference type="Proteomes" id="UP000275078">
    <property type="component" value="Unassembled WGS sequence"/>
</dbReference>
<protein>
    <submittedName>
        <fullName evidence="1">Uncharacterized protein</fullName>
    </submittedName>
</protein>
<dbReference type="EMBL" id="ML119868">
    <property type="protein sequence ID" value="RPA72292.1"/>
    <property type="molecule type" value="Genomic_DNA"/>
</dbReference>
<gene>
    <name evidence="1" type="ORF">BJ508DRAFT_314865</name>
</gene>
<proteinExistence type="predicted"/>
<organism evidence="1 2">
    <name type="scientific">Ascobolus immersus RN42</name>
    <dbReference type="NCBI Taxonomy" id="1160509"/>
    <lineage>
        <taxon>Eukaryota</taxon>
        <taxon>Fungi</taxon>
        <taxon>Dikarya</taxon>
        <taxon>Ascomycota</taxon>
        <taxon>Pezizomycotina</taxon>
        <taxon>Pezizomycetes</taxon>
        <taxon>Pezizales</taxon>
        <taxon>Ascobolaceae</taxon>
        <taxon>Ascobolus</taxon>
    </lineage>
</organism>
<evidence type="ECO:0000313" key="1">
    <source>
        <dbReference type="EMBL" id="RPA72292.1"/>
    </source>
</evidence>
<reference evidence="1 2" key="1">
    <citation type="journal article" date="2018" name="Nat. Ecol. Evol.">
        <title>Pezizomycetes genomes reveal the molecular basis of ectomycorrhizal truffle lifestyle.</title>
        <authorList>
            <person name="Murat C."/>
            <person name="Payen T."/>
            <person name="Noel B."/>
            <person name="Kuo A."/>
            <person name="Morin E."/>
            <person name="Chen J."/>
            <person name="Kohler A."/>
            <person name="Krizsan K."/>
            <person name="Balestrini R."/>
            <person name="Da Silva C."/>
            <person name="Montanini B."/>
            <person name="Hainaut M."/>
            <person name="Levati E."/>
            <person name="Barry K.W."/>
            <person name="Belfiori B."/>
            <person name="Cichocki N."/>
            <person name="Clum A."/>
            <person name="Dockter R.B."/>
            <person name="Fauchery L."/>
            <person name="Guy J."/>
            <person name="Iotti M."/>
            <person name="Le Tacon F."/>
            <person name="Lindquist E.A."/>
            <person name="Lipzen A."/>
            <person name="Malagnac F."/>
            <person name="Mello A."/>
            <person name="Molinier V."/>
            <person name="Miyauchi S."/>
            <person name="Poulain J."/>
            <person name="Riccioni C."/>
            <person name="Rubini A."/>
            <person name="Sitrit Y."/>
            <person name="Splivallo R."/>
            <person name="Traeger S."/>
            <person name="Wang M."/>
            <person name="Zifcakova L."/>
            <person name="Wipf D."/>
            <person name="Zambonelli A."/>
            <person name="Paolocci F."/>
            <person name="Nowrousian M."/>
            <person name="Ottonello S."/>
            <person name="Baldrian P."/>
            <person name="Spatafora J.W."/>
            <person name="Henrissat B."/>
            <person name="Nagy L.G."/>
            <person name="Aury J.M."/>
            <person name="Wincker P."/>
            <person name="Grigoriev I.V."/>
            <person name="Bonfante P."/>
            <person name="Martin F.M."/>
        </authorList>
    </citation>
    <scope>NUCLEOTIDE SEQUENCE [LARGE SCALE GENOMIC DNA]</scope>
    <source>
        <strain evidence="1 2">RN42</strain>
    </source>
</reference>
<dbReference type="AlphaFoldDB" id="A0A3N4HDA4"/>
<accession>A0A3N4HDA4</accession>
<name>A0A3N4HDA4_ASCIM</name>
<sequence length="217" mass="24119">MGNENCKFLIICPIPKWWELFGRQMDRDVMADLPQPVLDLLNHDYPILNSKGALFLPPKVADGIYTLSLNDRSQNSALDDLLDDLGISHIVPTTASPAQRHVKDIIVPNANPGTVKCLPQGLDLSKDAYASVDQNDLTSRELKPNSVMVLRYKHDAFVMCNLSKDKTVKLSMEEYWKATMELERGCGARRAGGVVDERGVVFGRFDVTTGFACADYS</sequence>
<evidence type="ECO:0000313" key="2">
    <source>
        <dbReference type="Proteomes" id="UP000275078"/>
    </source>
</evidence>